<evidence type="ECO:0000259" key="4">
    <source>
        <dbReference type="PROSITE" id="PS51468"/>
    </source>
</evidence>
<feature type="compositionally biased region" description="Basic and acidic residues" evidence="1">
    <location>
        <begin position="214"/>
        <end position="224"/>
    </location>
</feature>
<dbReference type="InterPro" id="IPR036465">
    <property type="entry name" value="vWFA_dom_sf"/>
</dbReference>
<accession>A0A290QIV1</accession>
<feature type="domain" description="VIT" evidence="4">
    <location>
        <begin position="60"/>
        <end position="188"/>
    </location>
</feature>
<dbReference type="Gene3D" id="3.40.50.410">
    <property type="entry name" value="von Willebrand factor, type A domain"/>
    <property type="match status" value="1"/>
</dbReference>
<evidence type="ECO:0000313" key="5">
    <source>
        <dbReference type="EMBL" id="ATC64271.1"/>
    </source>
</evidence>
<gene>
    <name evidence="5" type="ORF">CMV30_10055</name>
</gene>
<reference evidence="5 6" key="1">
    <citation type="submission" date="2017-09" db="EMBL/GenBank/DDBJ databases">
        <title>Complete genome sequence of Verrucomicrobial strain HZ-65, isolated from freshwater.</title>
        <authorList>
            <person name="Choi A."/>
        </authorList>
    </citation>
    <scope>NUCLEOTIDE SEQUENCE [LARGE SCALE GENOMIC DNA]</scope>
    <source>
        <strain evidence="5 6">HZ-65</strain>
    </source>
</reference>
<keyword evidence="2" id="KW-0472">Membrane</keyword>
<keyword evidence="2" id="KW-1133">Transmembrane helix</keyword>
<dbReference type="OrthoDB" id="9784383at2"/>
<dbReference type="InterPro" id="IPR002035">
    <property type="entry name" value="VWF_A"/>
</dbReference>
<dbReference type="PROSITE" id="PS51468">
    <property type="entry name" value="VIT"/>
    <property type="match status" value="1"/>
</dbReference>
<dbReference type="SUPFAM" id="SSF53300">
    <property type="entry name" value="vWA-like"/>
    <property type="match status" value="1"/>
</dbReference>
<keyword evidence="2" id="KW-0812">Transmembrane</keyword>
<dbReference type="SMART" id="SM00609">
    <property type="entry name" value="VIT"/>
    <property type="match status" value="1"/>
</dbReference>
<sequence>MGFMKCGQSGGMDAFFRGELDFRNGWRARERMRLVVAWVIGLALMALALSGAEPERAGSPYFAVKGAERGVDALPLKSTDVQAVLVGPIAEVRVTQVYANEGGVPLEARYVFPGSTRAAVHAMTMTVGGRRIDAVIKEKGEARKTYEKAKSEGRTAALLEAARSNVFEMNVGNILPGDVVTVELRYSEMISPEEGRYEWVFPTVVGPRYAGTAKSEEGRVKRENGSGGTEAGSQVPEGGGQASEDGRLAGARRYVGAGEEPVFTLEVEIVTGVPVREVTCGTHKVETRTEGGRTRVVLPVTEDAQMNRDCILRYRLAGDAIAGGLMVDEWKGEKYFMLTLQPPARVTPAFVPPRDFVFVVDVSGSMHGFPLETAKKLMSELLMSLREADSFNVLLFSGGSRVLSGEPVAATPENIAAALAMLGRQQGGGSTELLPALKEALELPKRAGVSRSVVVVTDGYVMVEAEAYALVREKLSEANLFSFGIGSSVNRELIERLARAGRAEAAVIEGEARVVEEAAKFRAMIESPVLTQVRTEFVDFATREVFPQVQPDVLAARPLVVIGKFSGEAASDGAGGKIVVKGFSGGGVWEGKVDVGGAVDLRGSGVLAQLWARERLEQLRDLHAVGDEPVKRKEEIVALGLKYNLLTPYTSFVAVDTVVRKAAGDDAQKVDQTVALPEGMSAGEGVPTTPEPGTVTLMVMAALVVAWGVWRERKRVRGRSRDNAGHGGSM</sequence>
<dbReference type="Pfam" id="PF13768">
    <property type="entry name" value="VWA_3"/>
    <property type="match status" value="1"/>
</dbReference>
<dbReference type="PROSITE" id="PS50234">
    <property type="entry name" value="VWFA"/>
    <property type="match status" value="1"/>
</dbReference>
<evidence type="ECO:0000313" key="6">
    <source>
        <dbReference type="Proteomes" id="UP000217265"/>
    </source>
</evidence>
<dbReference type="Proteomes" id="UP000217265">
    <property type="component" value="Chromosome"/>
</dbReference>
<dbReference type="AlphaFoldDB" id="A0A290QIV1"/>
<proteinExistence type="predicted"/>
<evidence type="ECO:0000256" key="2">
    <source>
        <dbReference type="SAM" id="Phobius"/>
    </source>
</evidence>
<evidence type="ECO:0000256" key="1">
    <source>
        <dbReference type="SAM" id="MobiDB-lite"/>
    </source>
</evidence>
<dbReference type="InterPro" id="IPR013694">
    <property type="entry name" value="VIT"/>
</dbReference>
<evidence type="ECO:0000259" key="3">
    <source>
        <dbReference type="PROSITE" id="PS50234"/>
    </source>
</evidence>
<keyword evidence="6" id="KW-1185">Reference proteome</keyword>
<dbReference type="Pfam" id="PF08487">
    <property type="entry name" value="VIT"/>
    <property type="match status" value="1"/>
</dbReference>
<feature type="domain" description="VWFA" evidence="3">
    <location>
        <begin position="355"/>
        <end position="533"/>
    </location>
</feature>
<dbReference type="KEGG" id="vbh:CMV30_10055"/>
<dbReference type="EMBL" id="CP023344">
    <property type="protein sequence ID" value="ATC64271.1"/>
    <property type="molecule type" value="Genomic_DNA"/>
</dbReference>
<feature type="region of interest" description="Disordered" evidence="1">
    <location>
        <begin position="212"/>
        <end position="245"/>
    </location>
</feature>
<name>A0A290QIV1_9BACT</name>
<dbReference type="PANTHER" id="PTHR45737">
    <property type="entry name" value="VON WILLEBRAND FACTOR A DOMAIN-CONTAINING PROTEIN 5A"/>
    <property type="match status" value="1"/>
</dbReference>
<dbReference type="PANTHER" id="PTHR45737:SF6">
    <property type="entry name" value="VON WILLEBRAND FACTOR A DOMAIN-CONTAINING PROTEIN 5A"/>
    <property type="match status" value="1"/>
</dbReference>
<dbReference type="SMART" id="SM00327">
    <property type="entry name" value="VWA"/>
    <property type="match status" value="1"/>
</dbReference>
<protein>
    <submittedName>
        <fullName evidence="5">Trypsin</fullName>
    </submittedName>
</protein>
<organism evidence="5 6">
    <name type="scientific">Nibricoccus aquaticus</name>
    <dbReference type="NCBI Taxonomy" id="2576891"/>
    <lineage>
        <taxon>Bacteria</taxon>
        <taxon>Pseudomonadati</taxon>
        <taxon>Verrucomicrobiota</taxon>
        <taxon>Opitutia</taxon>
        <taxon>Opitutales</taxon>
        <taxon>Opitutaceae</taxon>
        <taxon>Nibricoccus</taxon>
    </lineage>
</organism>
<feature type="transmembrane region" description="Helical" evidence="2">
    <location>
        <begin position="693"/>
        <end position="710"/>
    </location>
</feature>